<dbReference type="PANTHER" id="PTHR33204">
    <property type="entry name" value="TRANSCRIPTIONAL REGULATOR, MARR FAMILY"/>
    <property type="match status" value="1"/>
</dbReference>
<sequence>MTRNWADITCPIQRTATLFADVYTIVILRELMSGAKRFTVLQEAGINPRVLTQRLRNLVNEGVVIRTRFAERPPRVEYSLTPKGEALIPVLDALKTFGEKYLSAGS</sequence>
<evidence type="ECO:0000313" key="6">
    <source>
        <dbReference type="Proteomes" id="UP000242972"/>
    </source>
</evidence>
<name>A0A2T2XFY7_9FIRM</name>
<reference evidence="5 6" key="1">
    <citation type="journal article" date="2014" name="BMC Genomics">
        <title>Comparison of environmental and isolate Sulfobacillus genomes reveals diverse carbon, sulfur, nitrogen, and hydrogen metabolisms.</title>
        <authorList>
            <person name="Justice N.B."/>
            <person name="Norman A."/>
            <person name="Brown C.T."/>
            <person name="Singh A."/>
            <person name="Thomas B.C."/>
            <person name="Banfield J.F."/>
        </authorList>
    </citation>
    <scope>NUCLEOTIDE SEQUENCE [LARGE SCALE GENOMIC DNA]</scope>
    <source>
        <strain evidence="5">AMDSBA4</strain>
    </source>
</reference>
<dbReference type="InterPro" id="IPR036388">
    <property type="entry name" value="WH-like_DNA-bd_sf"/>
</dbReference>
<proteinExistence type="predicted"/>
<protein>
    <submittedName>
        <fullName evidence="5">Transcriptional regulator</fullName>
    </submittedName>
</protein>
<dbReference type="InterPro" id="IPR036390">
    <property type="entry name" value="WH_DNA-bd_sf"/>
</dbReference>
<comment type="caution">
    <text evidence="5">The sequence shown here is derived from an EMBL/GenBank/DDBJ whole genome shotgun (WGS) entry which is preliminary data.</text>
</comment>
<evidence type="ECO:0000256" key="2">
    <source>
        <dbReference type="ARBA" id="ARBA00023125"/>
    </source>
</evidence>
<evidence type="ECO:0000256" key="3">
    <source>
        <dbReference type="ARBA" id="ARBA00023163"/>
    </source>
</evidence>
<dbReference type="EMBL" id="PXYW01000022">
    <property type="protein sequence ID" value="PSR33352.1"/>
    <property type="molecule type" value="Genomic_DNA"/>
</dbReference>
<feature type="domain" description="HTH hxlR-type" evidence="4">
    <location>
        <begin position="10"/>
        <end position="106"/>
    </location>
</feature>
<organism evidence="5 6">
    <name type="scientific">Sulfobacillus benefaciens</name>
    <dbReference type="NCBI Taxonomy" id="453960"/>
    <lineage>
        <taxon>Bacteria</taxon>
        <taxon>Bacillati</taxon>
        <taxon>Bacillota</taxon>
        <taxon>Clostridia</taxon>
        <taxon>Eubacteriales</taxon>
        <taxon>Clostridiales Family XVII. Incertae Sedis</taxon>
        <taxon>Sulfobacillus</taxon>
    </lineage>
</organism>
<dbReference type="AlphaFoldDB" id="A0A2T2XFY7"/>
<keyword evidence="1" id="KW-0805">Transcription regulation</keyword>
<dbReference type="PROSITE" id="PS51118">
    <property type="entry name" value="HTH_HXLR"/>
    <property type="match status" value="1"/>
</dbReference>
<dbReference type="SUPFAM" id="SSF46785">
    <property type="entry name" value="Winged helix' DNA-binding domain"/>
    <property type="match status" value="1"/>
</dbReference>
<evidence type="ECO:0000313" key="5">
    <source>
        <dbReference type="EMBL" id="PSR33352.1"/>
    </source>
</evidence>
<keyword evidence="3" id="KW-0804">Transcription</keyword>
<dbReference type="GO" id="GO:0003677">
    <property type="term" value="F:DNA binding"/>
    <property type="evidence" value="ECO:0007669"/>
    <property type="project" value="UniProtKB-KW"/>
</dbReference>
<keyword evidence="2" id="KW-0238">DNA-binding</keyword>
<dbReference type="Gene3D" id="1.10.10.10">
    <property type="entry name" value="Winged helix-like DNA-binding domain superfamily/Winged helix DNA-binding domain"/>
    <property type="match status" value="1"/>
</dbReference>
<evidence type="ECO:0000256" key="1">
    <source>
        <dbReference type="ARBA" id="ARBA00023015"/>
    </source>
</evidence>
<evidence type="ECO:0000259" key="4">
    <source>
        <dbReference type="PROSITE" id="PS51118"/>
    </source>
</evidence>
<gene>
    <name evidence="5" type="ORF">C7B46_10445</name>
</gene>
<dbReference type="Proteomes" id="UP000242972">
    <property type="component" value="Unassembled WGS sequence"/>
</dbReference>
<dbReference type="InterPro" id="IPR002577">
    <property type="entry name" value="HTH_HxlR"/>
</dbReference>
<dbReference type="PANTHER" id="PTHR33204:SF18">
    <property type="entry name" value="TRANSCRIPTIONAL REGULATORY PROTEIN"/>
    <property type="match status" value="1"/>
</dbReference>
<accession>A0A2T2XFY7</accession>
<dbReference type="Pfam" id="PF01638">
    <property type="entry name" value="HxlR"/>
    <property type="match status" value="1"/>
</dbReference>